<dbReference type="InterPro" id="IPR036097">
    <property type="entry name" value="HisK_dim/P_sf"/>
</dbReference>
<dbReference type="EC" id="2.7.13.3" evidence="2"/>
<name>A0A367GJM5_9SPHI</name>
<dbReference type="Pfam" id="PF00512">
    <property type="entry name" value="HisKA"/>
    <property type="match status" value="1"/>
</dbReference>
<keyword evidence="10" id="KW-1185">Reference proteome</keyword>
<accession>A0A367GJM5</accession>
<feature type="chain" id="PRO_5016735353" description="histidine kinase" evidence="7">
    <location>
        <begin position="21"/>
        <end position="641"/>
    </location>
</feature>
<dbReference type="InterPro" id="IPR005467">
    <property type="entry name" value="His_kinase_dom"/>
</dbReference>
<dbReference type="InterPro" id="IPR003594">
    <property type="entry name" value="HATPase_dom"/>
</dbReference>
<evidence type="ECO:0000256" key="1">
    <source>
        <dbReference type="ARBA" id="ARBA00000085"/>
    </source>
</evidence>
<feature type="signal peptide" evidence="7">
    <location>
        <begin position="1"/>
        <end position="20"/>
    </location>
</feature>
<comment type="catalytic activity">
    <reaction evidence="1">
        <text>ATP + protein L-histidine = ADP + protein N-phospho-L-histidine.</text>
        <dbReference type="EC" id="2.7.13.3"/>
    </reaction>
</comment>
<dbReference type="AlphaFoldDB" id="A0A367GJM5"/>
<protein>
    <recommendedName>
        <fullName evidence="2">histidine kinase</fullName>
        <ecNumber evidence="2">2.7.13.3</ecNumber>
    </recommendedName>
</protein>
<dbReference type="PANTHER" id="PTHR43547">
    <property type="entry name" value="TWO-COMPONENT HISTIDINE KINASE"/>
    <property type="match status" value="1"/>
</dbReference>
<comment type="caution">
    <text evidence="9">The sequence shown here is derived from an EMBL/GenBank/DDBJ whole genome shotgun (WGS) entry which is preliminary data.</text>
</comment>
<dbReference type="Gene3D" id="1.25.40.10">
    <property type="entry name" value="Tetratricopeptide repeat domain"/>
    <property type="match status" value="1"/>
</dbReference>
<sequence length="641" mass="72441">MLRIILAKLLLAMVPFAVKANAPADSLLKLLQIAKSKPGYSTDTSSIGLFNKLSAYYRYNNTDSSLYFANKALLWSKKNNHPIGEANSLNNLGCAYYIKGSFFKSLEAASLLMDISHKINYKPGFANVHQLRGLIFLSQDEFNEASIEFWKALKFYVQLDNKASIARMYFNIGLCYDELKQPEKAFKYLDKAIQAGRIAGDKHVISMAYNHKGETYFHKKNYGQALLHYQKVLSAPYQNKWENAFALSGIAQTRYVLGEYKEAVAMAKKSADLALGINSAWDAARALKILTQSYAALGDYKQAYHYNVIMDRYSDSVMNDTQKKKIDYLQLKEQRTDNLRLQKENEIHKQKIDFNRLLIAGIGVLAICISIFAVAISRSNIHKTSLNKKLERRNKSIALQKEEISRQNDKLDQLIHTKNQLFSVISHDLRSPFYSVLQTMELVRSGELTDEEQELVFDKFHEQLTGVTGMVNNLLLWANSQQEGLKSKAVKFDATAVINELIPVYDHIAANKNIKIVHHADRERIVFADVDHLKIILQNLIGNAVKFTQNDGHVAIDYFEEKNFQVIRITDDGIGITPEKMEKLFKVVGKEISGYGTNKEAGAGIGLLLIKQFIEANKGRLEINSKPGTGTQVLVYLPAAK</sequence>
<organism evidence="9 10">
    <name type="scientific">Mucilaginibacter hurinus</name>
    <dbReference type="NCBI Taxonomy" id="2201324"/>
    <lineage>
        <taxon>Bacteria</taxon>
        <taxon>Pseudomonadati</taxon>
        <taxon>Bacteroidota</taxon>
        <taxon>Sphingobacteriia</taxon>
        <taxon>Sphingobacteriales</taxon>
        <taxon>Sphingobacteriaceae</taxon>
        <taxon>Mucilaginibacter</taxon>
    </lineage>
</organism>
<dbReference type="PANTHER" id="PTHR43547:SF2">
    <property type="entry name" value="HYBRID SIGNAL TRANSDUCTION HISTIDINE KINASE C"/>
    <property type="match status" value="1"/>
</dbReference>
<evidence type="ECO:0000313" key="9">
    <source>
        <dbReference type="EMBL" id="RCH53642.1"/>
    </source>
</evidence>
<dbReference type="SUPFAM" id="SSF48452">
    <property type="entry name" value="TPR-like"/>
    <property type="match status" value="2"/>
</dbReference>
<feature type="domain" description="Histidine kinase" evidence="8">
    <location>
        <begin position="424"/>
        <end position="641"/>
    </location>
</feature>
<evidence type="ECO:0000256" key="2">
    <source>
        <dbReference type="ARBA" id="ARBA00012438"/>
    </source>
</evidence>
<dbReference type="SMART" id="SM00387">
    <property type="entry name" value="HATPase_c"/>
    <property type="match status" value="1"/>
</dbReference>
<dbReference type="GO" id="GO:0000155">
    <property type="term" value="F:phosphorelay sensor kinase activity"/>
    <property type="evidence" value="ECO:0007669"/>
    <property type="project" value="InterPro"/>
</dbReference>
<dbReference type="Gene3D" id="3.30.565.10">
    <property type="entry name" value="Histidine kinase-like ATPase, C-terminal domain"/>
    <property type="match status" value="1"/>
</dbReference>
<dbReference type="SMART" id="SM00388">
    <property type="entry name" value="HisKA"/>
    <property type="match status" value="1"/>
</dbReference>
<keyword evidence="6" id="KW-1133">Transmembrane helix</keyword>
<dbReference type="InterPro" id="IPR011990">
    <property type="entry name" value="TPR-like_helical_dom_sf"/>
</dbReference>
<dbReference type="CDD" id="cd00082">
    <property type="entry name" value="HisKA"/>
    <property type="match status" value="1"/>
</dbReference>
<evidence type="ECO:0000256" key="6">
    <source>
        <dbReference type="SAM" id="Phobius"/>
    </source>
</evidence>
<dbReference type="InterPro" id="IPR036890">
    <property type="entry name" value="HATPase_C_sf"/>
</dbReference>
<evidence type="ECO:0000256" key="4">
    <source>
        <dbReference type="PROSITE-ProRule" id="PRU00339"/>
    </source>
</evidence>
<dbReference type="PROSITE" id="PS50005">
    <property type="entry name" value="TPR"/>
    <property type="match status" value="2"/>
</dbReference>
<proteinExistence type="predicted"/>
<dbReference type="Gene3D" id="1.10.287.130">
    <property type="match status" value="1"/>
</dbReference>
<dbReference type="PRINTS" id="PR00344">
    <property type="entry name" value="BCTRLSENSOR"/>
</dbReference>
<dbReference type="InterPro" id="IPR003661">
    <property type="entry name" value="HisK_dim/P_dom"/>
</dbReference>
<keyword evidence="4" id="KW-0802">TPR repeat</keyword>
<reference evidence="9 10" key="1">
    <citation type="submission" date="2018-05" db="EMBL/GenBank/DDBJ databases">
        <title>Mucilaginibacter hurinus sp. nov., isolated from briquette warehouse soil.</title>
        <authorList>
            <person name="Choi L."/>
        </authorList>
    </citation>
    <scope>NUCLEOTIDE SEQUENCE [LARGE SCALE GENOMIC DNA]</scope>
    <source>
        <strain evidence="9 10">ZR32</strain>
    </source>
</reference>
<dbReference type="InterPro" id="IPR019734">
    <property type="entry name" value="TPR_rpt"/>
</dbReference>
<dbReference type="PROSITE" id="PS50109">
    <property type="entry name" value="HIS_KIN"/>
    <property type="match status" value="1"/>
</dbReference>
<dbReference type="Pfam" id="PF13424">
    <property type="entry name" value="TPR_12"/>
    <property type="match status" value="1"/>
</dbReference>
<dbReference type="SUPFAM" id="SSF47384">
    <property type="entry name" value="Homodimeric domain of signal transducing histidine kinase"/>
    <property type="match status" value="1"/>
</dbReference>
<dbReference type="InterPro" id="IPR004358">
    <property type="entry name" value="Sig_transdc_His_kin-like_C"/>
</dbReference>
<evidence type="ECO:0000256" key="3">
    <source>
        <dbReference type="ARBA" id="ARBA00022553"/>
    </source>
</evidence>
<dbReference type="Pfam" id="PF02518">
    <property type="entry name" value="HATPase_c"/>
    <property type="match status" value="1"/>
</dbReference>
<feature type="transmembrane region" description="Helical" evidence="6">
    <location>
        <begin position="357"/>
        <end position="376"/>
    </location>
</feature>
<keyword evidence="6" id="KW-0812">Transmembrane</keyword>
<keyword evidence="6" id="KW-0472">Membrane</keyword>
<keyword evidence="3" id="KW-0597">Phosphoprotein</keyword>
<evidence type="ECO:0000259" key="8">
    <source>
        <dbReference type="PROSITE" id="PS50109"/>
    </source>
</evidence>
<gene>
    <name evidence="9" type="ORF">DJ568_16535</name>
</gene>
<keyword evidence="5" id="KW-0175">Coiled coil</keyword>
<evidence type="ECO:0000313" key="10">
    <source>
        <dbReference type="Proteomes" id="UP000253209"/>
    </source>
</evidence>
<feature type="repeat" description="TPR" evidence="4">
    <location>
        <begin position="206"/>
        <end position="239"/>
    </location>
</feature>
<dbReference type="OrthoDB" id="9810447at2"/>
<feature type="coiled-coil region" evidence="5">
    <location>
        <begin position="387"/>
        <end position="417"/>
    </location>
</feature>
<dbReference type="SUPFAM" id="SSF55874">
    <property type="entry name" value="ATPase domain of HSP90 chaperone/DNA topoisomerase II/histidine kinase"/>
    <property type="match status" value="1"/>
</dbReference>
<dbReference type="RefSeq" id="WP_114006415.1">
    <property type="nucleotide sequence ID" value="NZ_QGDC01000011.1"/>
</dbReference>
<evidence type="ECO:0000256" key="7">
    <source>
        <dbReference type="SAM" id="SignalP"/>
    </source>
</evidence>
<dbReference type="SMART" id="SM00028">
    <property type="entry name" value="TPR"/>
    <property type="match status" value="5"/>
</dbReference>
<dbReference type="Proteomes" id="UP000253209">
    <property type="component" value="Unassembled WGS sequence"/>
</dbReference>
<feature type="repeat" description="TPR" evidence="4">
    <location>
        <begin position="166"/>
        <end position="199"/>
    </location>
</feature>
<keyword evidence="7" id="KW-0732">Signal</keyword>
<dbReference type="CDD" id="cd00075">
    <property type="entry name" value="HATPase"/>
    <property type="match status" value="1"/>
</dbReference>
<evidence type="ECO:0000256" key="5">
    <source>
        <dbReference type="SAM" id="Coils"/>
    </source>
</evidence>
<dbReference type="EMBL" id="QGDC01000011">
    <property type="protein sequence ID" value="RCH53642.1"/>
    <property type="molecule type" value="Genomic_DNA"/>
</dbReference>